<organism evidence="2 3">
    <name type="scientific">Octopus vulgaris</name>
    <name type="common">Common octopus</name>
    <dbReference type="NCBI Taxonomy" id="6645"/>
    <lineage>
        <taxon>Eukaryota</taxon>
        <taxon>Metazoa</taxon>
        <taxon>Spiralia</taxon>
        <taxon>Lophotrochozoa</taxon>
        <taxon>Mollusca</taxon>
        <taxon>Cephalopoda</taxon>
        <taxon>Coleoidea</taxon>
        <taxon>Octopodiformes</taxon>
        <taxon>Octopoda</taxon>
        <taxon>Incirrata</taxon>
        <taxon>Octopodidae</taxon>
        <taxon>Octopus</taxon>
    </lineage>
</organism>
<reference evidence="2" key="1">
    <citation type="submission" date="2023-08" db="EMBL/GenBank/DDBJ databases">
        <authorList>
            <person name="Alioto T."/>
            <person name="Alioto T."/>
            <person name="Gomez Garrido J."/>
        </authorList>
    </citation>
    <scope>NUCLEOTIDE SEQUENCE</scope>
</reference>
<gene>
    <name evidence="2" type="ORF">OCTVUL_1B000717</name>
</gene>
<evidence type="ECO:0000313" key="2">
    <source>
        <dbReference type="EMBL" id="CAI9716092.1"/>
    </source>
</evidence>
<evidence type="ECO:0000313" key="3">
    <source>
        <dbReference type="Proteomes" id="UP001162480"/>
    </source>
</evidence>
<feature type="region of interest" description="Disordered" evidence="1">
    <location>
        <begin position="82"/>
        <end position="105"/>
    </location>
</feature>
<accession>A0AA36EWY0</accession>
<protein>
    <submittedName>
        <fullName evidence="2">Uncharacterized protein</fullName>
    </submittedName>
</protein>
<feature type="compositionally biased region" description="Polar residues" evidence="1">
    <location>
        <begin position="94"/>
        <end position="105"/>
    </location>
</feature>
<name>A0AA36EWY0_OCTVU</name>
<keyword evidence="3" id="KW-1185">Reference proteome</keyword>
<evidence type="ECO:0000256" key="1">
    <source>
        <dbReference type="SAM" id="MobiDB-lite"/>
    </source>
</evidence>
<sequence>MIEKFRSIYTLKQKMVSLTLKCMLISLVLCVGVEAVFLPNNCLSKCLAVQCRNAMRVTCTKLCKCGCRTAWEVRLNKENCPAPEHGGFERDPTFGSQHQLTNYPH</sequence>
<dbReference type="AlphaFoldDB" id="A0AA36EWY0"/>
<dbReference type="Proteomes" id="UP001162480">
    <property type="component" value="Chromosome 1"/>
</dbReference>
<dbReference type="EMBL" id="OX597814">
    <property type="protein sequence ID" value="CAI9716092.1"/>
    <property type="molecule type" value="Genomic_DNA"/>
</dbReference>
<proteinExistence type="predicted"/>